<dbReference type="AlphaFoldDB" id="A0A8J2BSN8"/>
<keyword evidence="2" id="KW-1185">Reference proteome</keyword>
<dbReference type="EMBL" id="CAJNOB010000067">
    <property type="protein sequence ID" value="CAF0704581.1"/>
    <property type="molecule type" value="Genomic_DNA"/>
</dbReference>
<proteinExistence type="predicted"/>
<gene>
    <name evidence="1" type="ORF">MPNT_70077</name>
</gene>
<evidence type="ECO:0000313" key="1">
    <source>
        <dbReference type="EMBL" id="CAF0704581.1"/>
    </source>
</evidence>
<name>A0A8J2BSN8_9BACT</name>
<reference evidence="1" key="1">
    <citation type="submission" date="2021-02" db="EMBL/GenBank/DDBJ databases">
        <authorList>
            <person name="Cremers G."/>
            <person name="Picone N."/>
        </authorList>
    </citation>
    <scope>NUCLEOTIDE SEQUENCE</scope>
    <source>
        <strain evidence="1">PQ17</strain>
    </source>
</reference>
<protein>
    <submittedName>
        <fullName evidence="1">Uncharacterized protein</fullName>
    </submittedName>
</protein>
<accession>A0A8J2BSN8</accession>
<organism evidence="1 2">
    <name type="scientific">Candidatus Methylacidithermus pantelleriae</name>
    <dbReference type="NCBI Taxonomy" id="2744239"/>
    <lineage>
        <taxon>Bacteria</taxon>
        <taxon>Pseudomonadati</taxon>
        <taxon>Verrucomicrobiota</taxon>
        <taxon>Methylacidiphilae</taxon>
        <taxon>Methylacidiphilales</taxon>
        <taxon>Methylacidiphilaceae</taxon>
        <taxon>Candidatus Methylacidithermus</taxon>
    </lineage>
</organism>
<sequence length="57" mass="6521">MTFLLTHALTCLIHYPVLTQTYSLWLEVRTGSRYSQAKSLEREELLPVLPQAFTGPV</sequence>
<dbReference type="Proteomes" id="UP000663859">
    <property type="component" value="Unassembled WGS sequence"/>
</dbReference>
<evidence type="ECO:0000313" key="2">
    <source>
        <dbReference type="Proteomes" id="UP000663859"/>
    </source>
</evidence>
<comment type="caution">
    <text evidence="1">The sequence shown here is derived from an EMBL/GenBank/DDBJ whole genome shotgun (WGS) entry which is preliminary data.</text>
</comment>